<evidence type="ECO:0000256" key="1">
    <source>
        <dbReference type="SAM" id="MobiDB-lite"/>
    </source>
</evidence>
<dbReference type="InterPro" id="IPR040976">
    <property type="entry name" value="Pkinase_fungal"/>
</dbReference>
<dbReference type="GO" id="GO:0004672">
    <property type="term" value="F:protein kinase activity"/>
    <property type="evidence" value="ECO:0007669"/>
    <property type="project" value="InterPro"/>
</dbReference>
<reference evidence="3 4" key="1">
    <citation type="submission" date="2014-04" db="EMBL/GenBank/DDBJ databases">
        <title>Evolutionary Origins and Diversification of the Mycorrhizal Mutualists.</title>
        <authorList>
            <consortium name="DOE Joint Genome Institute"/>
            <consortium name="Mycorrhizal Genomics Consortium"/>
            <person name="Kohler A."/>
            <person name="Kuo A."/>
            <person name="Nagy L.G."/>
            <person name="Floudas D."/>
            <person name="Copeland A."/>
            <person name="Barry K.W."/>
            <person name="Cichocki N."/>
            <person name="Veneault-Fourrey C."/>
            <person name="LaButti K."/>
            <person name="Lindquist E.A."/>
            <person name="Lipzen A."/>
            <person name="Lundell T."/>
            <person name="Morin E."/>
            <person name="Murat C."/>
            <person name="Riley R."/>
            <person name="Ohm R."/>
            <person name="Sun H."/>
            <person name="Tunlid A."/>
            <person name="Henrissat B."/>
            <person name="Grigoriev I.V."/>
            <person name="Hibbett D.S."/>
            <person name="Martin F."/>
        </authorList>
    </citation>
    <scope>NUCLEOTIDE SEQUENCE [LARGE SCALE GENOMIC DNA]</scope>
    <source>
        <strain evidence="3 4">FD-317 M1</strain>
    </source>
</reference>
<sequence>MVGLGQEGSRAIHSALKFHVWDKQMKDGIDGAHPLKPDIAGVLGEETPDTLFWSPPVEGESEMVIPVEVKEVWSTLVLQAGTYARCMFSASPLRQFVLVIGYDHQKRLLRFLVYHRAGLTASQPLELTSVEGQKHFVLVLFSILTWQTRANAGFPAWCNEAQLYLPRSDAAVDIVRILHNSSCVRGRAPRVYYVHVPAASGSKPTEDLTPDTQTKGLRRSLRIQHKSDSQRSKKSGIDGKRSSQQSNRVAELQGKKSSQGSGRNDQRRSDPSKGASKNSQVKVPRTDNERVLSIVISRNRALGYELLKVEQEIVWAPPNQLRLDTGDFAAVKLSWIPGRGLNYVLIEPRLLRDCGGMFGVPKHFYSFRAHHQNGCPTTNHLLLPSPSENPDDFRWNLFRELPENPEYRSLLGHVIAFAGHSLVSAKDLPSLIRAVLHAHLGYYNMCQKNYQHRDLSIGNVLMVDEPVKSKPFDIPDPKNQVQEEILRVCKELKIDDQCTGFVIDGDMAVDWNTYFNEEHVGTKSGTAEFMSSKLLDPRQKNYMHSPLDDYYSFFFVTQWACVFHASSPQDPSTYPELLEGLRERIAGDANMRDAATLTITGKGALEPEDYGAFLGQAQPFLREWWHECLQELEPKWKKMTVSQGNNIDSFRAIAELGLLSFLKIARKYVS</sequence>
<dbReference type="InterPro" id="IPR011009">
    <property type="entry name" value="Kinase-like_dom_sf"/>
</dbReference>
<dbReference type="SUPFAM" id="SSF56112">
    <property type="entry name" value="Protein kinase-like (PK-like)"/>
    <property type="match status" value="1"/>
</dbReference>
<gene>
    <name evidence="3" type="ORF">GYMLUDRAFT_207582</name>
</gene>
<keyword evidence="4" id="KW-1185">Reference proteome</keyword>
<dbReference type="HOGENOM" id="CLU_353049_0_0_1"/>
<dbReference type="AlphaFoldDB" id="A0A0D0C5S3"/>
<dbReference type="InterPro" id="IPR008266">
    <property type="entry name" value="Tyr_kinase_AS"/>
</dbReference>
<evidence type="ECO:0000259" key="2">
    <source>
        <dbReference type="Pfam" id="PF17667"/>
    </source>
</evidence>
<proteinExistence type="predicted"/>
<dbReference type="OrthoDB" id="3182677at2759"/>
<feature type="compositionally biased region" description="Basic and acidic residues" evidence="1">
    <location>
        <begin position="225"/>
        <end position="241"/>
    </location>
</feature>
<feature type="domain" description="Fungal-type protein kinase" evidence="2">
    <location>
        <begin position="211"/>
        <end position="561"/>
    </location>
</feature>
<evidence type="ECO:0000313" key="3">
    <source>
        <dbReference type="EMBL" id="KIK53212.1"/>
    </source>
</evidence>
<dbReference type="EMBL" id="KN834832">
    <property type="protein sequence ID" value="KIK53212.1"/>
    <property type="molecule type" value="Genomic_DNA"/>
</dbReference>
<dbReference type="PROSITE" id="PS00109">
    <property type="entry name" value="PROTEIN_KINASE_TYR"/>
    <property type="match status" value="1"/>
</dbReference>
<name>A0A0D0C5S3_9AGAR</name>
<evidence type="ECO:0000313" key="4">
    <source>
        <dbReference type="Proteomes" id="UP000053593"/>
    </source>
</evidence>
<dbReference type="PANTHER" id="PTHR38248:SF2">
    <property type="entry name" value="FUNK1 11"/>
    <property type="match status" value="1"/>
</dbReference>
<organism evidence="3 4">
    <name type="scientific">Collybiopsis luxurians FD-317 M1</name>
    <dbReference type="NCBI Taxonomy" id="944289"/>
    <lineage>
        <taxon>Eukaryota</taxon>
        <taxon>Fungi</taxon>
        <taxon>Dikarya</taxon>
        <taxon>Basidiomycota</taxon>
        <taxon>Agaricomycotina</taxon>
        <taxon>Agaricomycetes</taxon>
        <taxon>Agaricomycetidae</taxon>
        <taxon>Agaricales</taxon>
        <taxon>Marasmiineae</taxon>
        <taxon>Omphalotaceae</taxon>
        <taxon>Collybiopsis</taxon>
        <taxon>Collybiopsis luxurians</taxon>
    </lineage>
</organism>
<accession>A0A0D0C5S3</accession>
<dbReference type="PANTHER" id="PTHR38248">
    <property type="entry name" value="FUNK1 6"/>
    <property type="match status" value="1"/>
</dbReference>
<protein>
    <submittedName>
        <fullName evidence="3">Unplaced genomic scaffold GYMLUscaffold_84, whole genome shotgun sequence</fullName>
    </submittedName>
</protein>
<dbReference type="Pfam" id="PF17667">
    <property type="entry name" value="Pkinase_fungal"/>
    <property type="match status" value="1"/>
</dbReference>
<dbReference type="Proteomes" id="UP000053593">
    <property type="component" value="Unassembled WGS sequence"/>
</dbReference>
<feature type="region of interest" description="Disordered" evidence="1">
    <location>
        <begin position="200"/>
        <end position="284"/>
    </location>
</feature>